<evidence type="ECO:0000313" key="2">
    <source>
        <dbReference type="EMBL" id="MEI4549177.1"/>
    </source>
</evidence>
<dbReference type="EMBL" id="JBAWKS010000001">
    <property type="protein sequence ID" value="MEI4549177.1"/>
    <property type="molecule type" value="Genomic_DNA"/>
</dbReference>
<dbReference type="InterPro" id="IPR046342">
    <property type="entry name" value="CBS_dom_sf"/>
</dbReference>
<reference evidence="2 3" key="1">
    <citation type="submission" date="2023-12" db="EMBL/GenBank/DDBJ databases">
        <title>Friends and Foes: Symbiotic and Algicidal bacterial influence on Karenia brevis blooms.</title>
        <authorList>
            <person name="Fei C."/>
            <person name="Mohamed A.R."/>
            <person name="Booker A."/>
            <person name="Arshad M."/>
            <person name="Klass S."/>
            <person name="Ahn S."/>
            <person name="Gilbert P.M."/>
            <person name="Heil C.A."/>
            <person name="Martinez J.M."/>
            <person name="Amin S.A."/>
        </authorList>
    </citation>
    <scope>NUCLEOTIDE SEQUENCE [LARGE SCALE GENOMIC DNA]</scope>
    <source>
        <strain evidence="2 3">CE15</strain>
    </source>
</reference>
<organism evidence="2 3">
    <name type="scientific">Pseudoalteromonas spongiae</name>
    <dbReference type="NCBI Taxonomy" id="298657"/>
    <lineage>
        <taxon>Bacteria</taxon>
        <taxon>Pseudomonadati</taxon>
        <taxon>Pseudomonadota</taxon>
        <taxon>Gammaproteobacteria</taxon>
        <taxon>Alteromonadales</taxon>
        <taxon>Pseudoalteromonadaceae</taxon>
        <taxon>Pseudoalteromonas</taxon>
    </lineage>
</organism>
<dbReference type="Proteomes" id="UP001382455">
    <property type="component" value="Unassembled WGS sequence"/>
</dbReference>
<protein>
    <submittedName>
        <fullName evidence="2">CBS domain-containing protein</fullName>
    </submittedName>
</protein>
<evidence type="ECO:0000313" key="3">
    <source>
        <dbReference type="Proteomes" id="UP001382455"/>
    </source>
</evidence>
<feature type="domain" description="CBS" evidence="1">
    <location>
        <begin position="37"/>
        <end position="89"/>
    </location>
</feature>
<gene>
    <name evidence="2" type="ORF">WAE96_05625</name>
</gene>
<dbReference type="Gene3D" id="3.10.580.10">
    <property type="entry name" value="CBS-domain"/>
    <property type="match status" value="1"/>
</dbReference>
<sequence>MANFRVIETIPLNNVQSISNLCGNQALDISSNASHIVTDFSQKRPQLIEKDVLVDQALYMMKMGHVRSKIVIDHDENFMGVISSSDLSSYKVLHIAQLRNVSRGDLSVENLMLKKDEMRAIDFAKINNYTIGDVLATLKNLGQQHVLLIDKEHTLRGLISASDIARALHIPININEKAHTFKEIFDVVFAQLEKNKTT</sequence>
<evidence type="ECO:0000259" key="1">
    <source>
        <dbReference type="Pfam" id="PF00571"/>
    </source>
</evidence>
<dbReference type="SUPFAM" id="SSF54631">
    <property type="entry name" value="CBS-domain pair"/>
    <property type="match status" value="1"/>
</dbReference>
<dbReference type="RefSeq" id="WP_100913161.1">
    <property type="nucleotide sequence ID" value="NZ_CP023398.1"/>
</dbReference>
<dbReference type="InterPro" id="IPR000644">
    <property type="entry name" value="CBS_dom"/>
</dbReference>
<keyword evidence="3" id="KW-1185">Reference proteome</keyword>
<dbReference type="Pfam" id="PF00571">
    <property type="entry name" value="CBS"/>
    <property type="match status" value="2"/>
</dbReference>
<proteinExistence type="predicted"/>
<accession>A0ABU8ET04</accession>
<feature type="domain" description="CBS" evidence="1">
    <location>
        <begin position="130"/>
        <end position="169"/>
    </location>
</feature>
<comment type="caution">
    <text evidence="2">The sequence shown here is derived from an EMBL/GenBank/DDBJ whole genome shotgun (WGS) entry which is preliminary data.</text>
</comment>
<name>A0ABU8ET04_9GAMM</name>